<reference evidence="2" key="1">
    <citation type="submission" date="2018-02" db="EMBL/GenBank/DDBJ databases">
        <title>Rhizophora mucronata_Transcriptome.</title>
        <authorList>
            <person name="Meera S.P."/>
            <person name="Sreeshan A."/>
            <person name="Augustine A."/>
        </authorList>
    </citation>
    <scope>NUCLEOTIDE SEQUENCE</scope>
    <source>
        <tissue evidence="2">Leaf</tissue>
    </source>
</reference>
<sequence length="48" mass="5305">MPLRSSFSVSLSLAIMIRGLCVTLVLHQQSILSIFSGHHCAYDTNLMI</sequence>
<keyword evidence="1" id="KW-0472">Membrane</keyword>
<dbReference type="EMBL" id="GGEC01056837">
    <property type="protein sequence ID" value="MBX37321.1"/>
    <property type="molecule type" value="Transcribed_RNA"/>
</dbReference>
<name>A0A2P2N482_RHIMU</name>
<protein>
    <submittedName>
        <fullName evidence="2">Uncharacterized protein</fullName>
    </submittedName>
</protein>
<proteinExistence type="predicted"/>
<organism evidence="2">
    <name type="scientific">Rhizophora mucronata</name>
    <name type="common">Asiatic mangrove</name>
    <dbReference type="NCBI Taxonomy" id="61149"/>
    <lineage>
        <taxon>Eukaryota</taxon>
        <taxon>Viridiplantae</taxon>
        <taxon>Streptophyta</taxon>
        <taxon>Embryophyta</taxon>
        <taxon>Tracheophyta</taxon>
        <taxon>Spermatophyta</taxon>
        <taxon>Magnoliopsida</taxon>
        <taxon>eudicotyledons</taxon>
        <taxon>Gunneridae</taxon>
        <taxon>Pentapetalae</taxon>
        <taxon>rosids</taxon>
        <taxon>fabids</taxon>
        <taxon>Malpighiales</taxon>
        <taxon>Rhizophoraceae</taxon>
        <taxon>Rhizophora</taxon>
    </lineage>
</organism>
<feature type="transmembrane region" description="Helical" evidence="1">
    <location>
        <begin position="6"/>
        <end position="26"/>
    </location>
</feature>
<dbReference type="AlphaFoldDB" id="A0A2P2N482"/>
<evidence type="ECO:0000256" key="1">
    <source>
        <dbReference type="SAM" id="Phobius"/>
    </source>
</evidence>
<accession>A0A2P2N482</accession>
<keyword evidence="1" id="KW-0812">Transmembrane</keyword>
<evidence type="ECO:0000313" key="2">
    <source>
        <dbReference type="EMBL" id="MBX37321.1"/>
    </source>
</evidence>
<keyword evidence="1" id="KW-1133">Transmembrane helix</keyword>